<keyword evidence="3" id="KW-1003">Cell membrane</keyword>
<keyword evidence="2 7" id="KW-0813">Transport</keyword>
<evidence type="ECO:0000256" key="6">
    <source>
        <dbReference type="ARBA" id="ARBA00023136"/>
    </source>
</evidence>
<evidence type="ECO:0000256" key="1">
    <source>
        <dbReference type="ARBA" id="ARBA00004651"/>
    </source>
</evidence>
<evidence type="ECO:0000256" key="2">
    <source>
        <dbReference type="ARBA" id="ARBA00022448"/>
    </source>
</evidence>
<keyword evidence="5 7" id="KW-1133">Transmembrane helix</keyword>
<dbReference type="RefSeq" id="WP_094983499.1">
    <property type="nucleotide sequence ID" value="NZ_NHNI01000001.1"/>
</dbReference>
<keyword evidence="6 7" id="KW-0472">Membrane</keyword>
<comment type="subcellular location">
    <subcellularLocation>
        <location evidence="1 7">Cell membrane</location>
        <topology evidence="1 7">Multi-pass membrane protein</topology>
    </subcellularLocation>
</comment>
<dbReference type="AlphaFoldDB" id="A0A266Q712"/>
<feature type="transmembrane region" description="Helical" evidence="7">
    <location>
        <begin position="21"/>
        <end position="46"/>
    </location>
</feature>
<dbReference type="GO" id="GO:0005886">
    <property type="term" value="C:plasma membrane"/>
    <property type="evidence" value="ECO:0007669"/>
    <property type="project" value="UniProtKB-SubCell"/>
</dbReference>
<dbReference type="InterPro" id="IPR000515">
    <property type="entry name" value="MetI-like"/>
</dbReference>
<gene>
    <name evidence="9" type="ORF">CBP51_00835</name>
</gene>
<name>A0A266Q712_9GAMM</name>
<accession>A0A266Q712</accession>
<dbReference type="SUPFAM" id="SSF161098">
    <property type="entry name" value="MetI-like"/>
    <property type="match status" value="1"/>
</dbReference>
<feature type="domain" description="ABC transmembrane type-1" evidence="8">
    <location>
        <begin position="68"/>
        <end position="249"/>
    </location>
</feature>
<dbReference type="Gene3D" id="1.10.3720.10">
    <property type="entry name" value="MetI-like"/>
    <property type="match status" value="1"/>
</dbReference>
<dbReference type="CDD" id="cd06261">
    <property type="entry name" value="TM_PBP2"/>
    <property type="match status" value="1"/>
</dbReference>
<evidence type="ECO:0000313" key="9">
    <source>
        <dbReference type="EMBL" id="OZY85632.1"/>
    </source>
</evidence>
<evidence type="ECO:0000256" key="3">
    <source>
        <dbReference type="ARBA" id="ARBA00022475"/>
    </source>
</evidence>
<evidence type="ECO:0000256" key="7">
    <source>
        <dbReference type="RuleBase" id="RU363032"/>
    </source>
</evidence>
<sequence length="264" mass="29127">MTEKNTHFGTVSAVLRRWRGLLLPLVLIGVWQYTSGLSATHAYAFVPLQEVGHTLVLLIESGELWINFYGSLERTGVGLLLGIVVGIGLGLLMYYSRVVLLLVNPLYNAIRQVPLLGLTPLIGLWLGNGDEAKVFIIALAAFYPMVLNTYEGLRNVDNRFREVGHIYHFTRWQQFRLVLWPAALPGIVTGLLLAIPFAWITCIGSELLFNAGAGLGNLMMTAEASARMDIILICALVVTLLGVAMNYAVMRLGNYVLRWRGAAL</sequence>
<comment type="caution">
    <text evidence="9">The sequence shown here is derived from an EMBL/GenBank/DDBJ whole genome shotgun (WGS) entry which is preliminary data.</text>
</comment>
<feature type="transmembrane region" description="Helical" evidence="7">
    <location>
        <begin position="106"/>
        <end position="126"/>
    </location>
</feature>
<dbReference type="InterPro" id="IPR035906">
    <property type="entry name" value="MetI-like_sf"/>
</dbReference>
<dbReference type="PROSITE" id="PS50928">
    <property type="entry name" value="ABC_TM1"/>
    <property type="match status" value="1"/>
</dbReference>
<protein>
    <submittedName>
        <fullName evidence="9">ABC transporter permease</fullName>
    </submittedName>
</protein>
<proteinExistence type="inferred from homology"/>
<reference evidence="10" key="1">
    <citation type="submission" date="2017-05" db="EMBL/GenBank/DDBJ databases">
        <authorList>
            <person name="Barney B.M."/>
        </authorList>
    </citation>
    <scope>NUCLEOTIDE SEQUENCE [LARGE SCALE GENOMIC DNA]</scope>
    <source>
        <strain evidence="10">PSBB022</strain>
    </source>
</reference>
<evidence type="ECO:0000256" key="4">
    <source>
        <dbReference type="ARBA" id="ARBA00022692"/>
    </source>
</evidence>
<feature type="transmembrane region" description="Helical" evidence="7">
    <location>
        <begin position="230"/>
        <end position="250"/>
    </location>
</feature>
<feature type="transmembrane region" description="Helical" evidence="7">
    <location>
        <begin position="177"/>
        <end position="200"/>
    </location>
</feature>
<dbReference type="PANTHER" id="PTHR30151">
    <property type="entry name" value="ALKANE SULFONATE ABC TRANSPORTER-RELATED, MEMBRANE SUBUNIT"/>
    <property type="match status" value="1"/>
</dbReference>
<feature type="transmembrane region" description="Helical" evidence="7">
    <location>
        <begin position="75"/>
        <end position="94"/>
    </location>
</feature>
<evidence type="ECO:0000256" key="5">
    <source>
        <dbReference type="ARBA" id="ARBA00022989"/>
    </source>
</evidence>
<organism evidence="9 10">
    <name type="scientific">Cellvibrio mixtus</name>
    <dbReference type="NCBI Taxonomy" id="39650"/>
    <lineage>
        <taxon>Bacteria</taxon>
        <taxon>Pseudomonadati</taxon>
        <taxon>Pseudomonadota</taxon>
        <taxon>Gammaproteobacteria</taxon>
        <taxon>Cellvibrionales</taxon>
        <taxon>Cellvibrionaceae</taxon>
        <taxon>Cellvibrio</taxon>
    </lineage>
</organism>
<dbReference type="Proteomes" id="UP000216101">
    <property type="component" value="Unassembled WGS sequence"/>
</dbReference>
<dbReference type="PANTHER" id="PTHR30151:SF38">
    <property type="entry name" value="ALIPHATIC SULFONATES TRANSPORT PERMEASE PROTEIN SSUC-RELATED"/>
    <property type="match status" value="1"/>
</dbReference>
<evidence type="ECO:0000313" key="10">
    <source>
        <dbReference type="Proteomes" id="UP000216101"/>
    </source>
</evidence>
<evidence type="ECO:0000259" key="8">
    <source>
        <dbReference type="PROSITE" id="PS50928"/>
    </source>
</evidence>
<keyword evidence="4 7" id="KW-0812">Transmembrane</keyword>
<dbReference type="EMBL" id="NHNI01000001">
    <property type="protein sequence ID" value="OZY85632.1"/>
    <property type="molecule type" value="Genomic_DNA"/>
</dbReference>
<feature type="transmembrane region" description="Helical" evidence="7">
    <location>
        <begin position="132"/>
        <end position="150"/>
    </location>
</feature>
<dbReference type="Pfam" id="PF00528">
    <property type="entry name" value="BPD_transp_1"/>
    <property type="match status" value="1"/>
</dbReference>
<keyword evidence="10" id="KW-1185">Reference proteome</keyword>
<dbReference type="GO" id="GO:0055085">
    <property type="term" value="P:transmembrane transport"/>
    <property type="evidence" value="ECO:0007669"/>
    <property type="project" value="InterPro"/>
</dbReference>
<comment type="similarity">
    <text evidence="7">Belongs to the binding-protein-dependent transport system permease family.</text>
</comment>